<keyword evidence="2" id="KW-1185">Reference proteome</keyword>
<evidence type="ECO:0008006" key="3">
    <source>
        <dbReference type="Google" id="ProtNLM"/>
    </source>
</evidence>
<organism evidence="1 2">
    <name type="scientific">Acidocella aromatica</name>
    <dbReference type="NCBI Taxonomy" id="1303579"/>
    <lineage>
        <taxon>Bacteria</taxon>
        <taxon>Pseudomonadati</taxon>
        <taxon>Pseudomonadota</taxon>
        <taxon>Alphaproteobacteria</taxon>
        <taxon>Acetobacterales</taxon>
        <taxon>Acidocellaceae</taxon>
        <taxon>Acidocella</taxon>
    </lineage>
</organism>
<dbReference type="EMBL" id="JACHFJ010000003">
    <property type="protein sequence ID" value="MBB5372739.1"/>
    <property type="molecule type" value="Genomic_DNA"/>
</dbReference>
<gene>
    <name evidence="1" type="ORF">HNP71_000990</name>
</gene>
<dbReference type="AlphaFoldDB" id="A0A840VKH3"/>
<protein>
    <recommendedName>
        <fullName evidence="3">Transposase</fullName>
    </recommendedName>
</protein>
<proteinExistence type="predicted"/>
<accession>A0A840VKH3</accession>
<comment type="caution">
    <text evidence="1">The sequence shown here is derived from an EMBL/GenBank/DDBJ whole genome shotgun (WGS) entry which is preliminary data.</text>
</comment>
<dbReference type="Proteomes" id="UP000553706">
    <property type="component" value="Unassembled WGS sequence"/>
</dbReference>
<evidence type="ECO:0000313" key="1">
    <source>
        <dbReference type="EMBL" id="MBB5372739.1"/>
    </source>
</evidence>
<reference evidence="1 2" key="1">
    <citation type="submission" date="2020-08" db="EMBL/GenBank/DDBJ databases">
        <title>Genomic Encyclopedia of Type Strains, Phase IV (KMG-IV): sequencing the most valuable type-strain genomes for metagenomic binning, comparative biology and taxonomic classification.</title>
        <authorList>
            <person name="Goeker M."/>
        </authorList>
    </citation>
    <scope>NUCLEOTIDE SEQUENCE [LARGE SCALE GENOMIC DNA]</scope>
    <source>
        <strain evidence="1 2">DSM 27026</strain>
    </source>
</reference>
<sequence length="39" mass="4546">MLGNLLPRHIRQQIETFYIRERAWKQTATCNPSLMGKGS</sequence>
<evidence type="ECO:0000313" key="2">
    <source>
        <dbReference type="Proteomes" id="UP000553706"/>
    </source>
</evidence>
<name>A0A840VKH3_9PROT</name>